<dbReference type="EMBL" id="QVNQ01000004">
    <property type="protein sequence ID" value="RFS84954.1"/>
    <property type="molecule type" value="Genomic_DNA"/>
</dbReference>
<name>A0A372GHV4_9ACTN</name>
<dbReference type="InterPro" id="IPR042070">
    <property type="entry name" value="PucR_C-HTH_sf"/>
</dbReference>
<dbReference type="Gene3D" id="1.10.10.2840">
    <property type="entry name" value="PucR C-terminal helix-turn-helix domain"/>
    <property type="match status" value="1"/>
</dbReference>
<sequence>MPLSSHQYFIQTYEGPRMDLQEITEHAADLLHAPATLEDRDFHLVAYAPHGDMIDPVRMDSILHRRATAAVRARFESYGITRATTPVRIPADRSINQLGRLCLPIRWNNVTYGYLWLLDDEEHITNTQASHAMPLCERAGLLMARQARERDDLGWKLADLLSTHPDARTQAVDDLTNAGVADAPFTVAVLRSPSPEPLNPWLLPHSTLTTVWQRDHVLLHPAEASTTVDRARRLLEERNVPVRTGIFSPCPTLNDVHEGWQRARVAARTAAPGEARDWTSLGVLRLLRTAGDKALTQATQTEGTRRLEGHPVLLETARTYLDQAGNTQKTAQTLNIHRQTLYHRLSRIEALTALSLTNGQDRLTLHLALTLTPHLD</sequence>
<dbReference type="PANTHER" id="PTHR33744:SF17">
    <property type="entry name" value="CONSERVED PROTEIN"/>
    <property type="match status" value="1"/>
</dbReference>
<feature type="domain" description="PucR C-terminal helix-turn-helix" evidence="1">
    <location>
        <begin position="313"/>
        <end position="370"/>
    </location>
</feature>
<dbReference type="InterPro" id="IPR025736">
    <property type="entry name" value="PucR_C-HTH_dom"/>
</dbReference>
<accession>A0A372GHV4</accession>
<dbReference type="Pfam" id="PF13556">
    <property type="entry name" value="HTH_30"/>
    <property type="match status" value="1"/>
</dbReference>
<dbReference type="Proteomes" id="UP000262882">
    <property type="component" value="Unassembled WGS sequence"/>
</dbReference>
<reference evidence="2 3" key="1">
    <citation type="submission" date="2018-08" db="EMBL/GenBank/DDBJ databases">
        <title>Actinomadura spongicola sp. nov., isolated from marine sponge Leucetta chagosensis.</title>
        <authorList>
            <person name="Li L."/>
            <person name="Lin H.W."/>
        </authorList>
    </citation>
    <scope>NUCLEOTIDE SEQUENCE [LARGE SCALE GENOMIC DNA]</scope>
    <source>
        <strain evidence="2 3">LHW52907</strain>
    </source>
</reference>
<gene>
    <name evidence="2" type="ORF">D0T12_15765</name>
</gene>
<evidence type="ECO:0000313" key="3">
    <source>
        <dbReference type="Proteomes" id="UP000262882"/>
    </source>
</evidence>
<dbReference type="AlphaFoldDB" id="A0A372GHV4"/>
<dbReference type="InterPro" id="IPR051448">
    <property type="entry name" value="CdaR-like_regulators"/>
</dbReference>
<keyword evidence="3" id="KW-1185">Reference proteome</keyword>
<dbReference type="PANTHER" id="PTHR33744">
    <property type="entry name" value="CARBOHYDRATE DIACID REGULATOR"/>
    <property type="match status" value="1"/>
</dbReference>
<evidence type="ECO:0000313" key="2">
    <source>
        <dbReference type="EMBL" id="RFS84954.1"/>
    </source>
</evidence>
<comment type="caution">
    <text evidence="2">The sequence shown here is derived from an EMBL/GenBank/DDBJ whole genome shotgun (WGS) entry which is preliminary data.</text>
</comment>
<protein>
    <submittedName>
        <fullName evidence="2">PucR family transcriptional regulator</fullName>
    </submittedName>
</protein>
<proteinExistence type="predicted"/>
<evidence type="ECO:0000259" key="1">
    <source>
        <dbReference type="Pfam" id="PF13556"/>
    </source>
</evidence>
<organism evidence="2 3">
    <name type="scientific">Actinomadura spongiicola</name>
    <dbReference type="NCBI Taxonomy" id="2303421"/>
    <lineage>
        <taxon>Bacteria</taxon>
        <taxon>Bacillati</taxon>
        <taxon>Actinomycetota</taxon>
        <taxon>Actinomycetes</taxon>
        <taxon>Streptosporangiales</taxon>
        <taxon>Thermomonosporaceae</taxon>
        <taxon>Actinomadura</taxon>
    </lineage>
</organism>